<feature type="domain" description="RING-type" evidence="13">
    <location>
        <begin position="283"/>
        <end position="335"/>
    </location>
</feature>
<evidence type="ECO:0000256" key="4">
    <source>
        <dbReference type="ARBA" id="ARBA00022737"/>
    </source>
</evidence>
<keyword evidence="15" id="KW-1185">Reference proteome</keyword>
<dbReference type="AlphaFoldDB" id="A0A1S3I8Q2"/>
<dbReference type="Gene3D" id="3.30.1370.50">
    <property type="entry name" value="R3H-like domain"/>
    <property type="match status" value="1"/>
</dbReference>
<dbReference type="PROSITE" id="PS50016">
    <property type="entry name" value="ZF_PHD_2"/>
    <property type="match status" value="1"/>
</dbReference>
<feature type="region of interest" description="Disordered" evidence="11">
    <location>
        <begin position="90"/>
        <end position="267"/>
    </location>
</feature>
<keyword evidence="3" id="KW-0479">Metal-binding</keyword>
<gene>
    <name evidence="16 17" type="primary">LOC106162074</name>
</gene>
<name>A0A1S3I8Q2_LINAN</name>
<reference evidence="16 17" key="1">
    <citation type="submission" date="2025-04" db="UniProtKB">
        <authorList>
            <consortium name="RefSeq"/>
        </authorList>
    </citation>
    <scope>IDENTIFICATION</scope>
    <source>
        <tissue evidence="16 17">Gonads</tissue>
    </source>
</reference>
<dbReference type="PROSITE" id="PS50089">
    <property type="entry name" value="ZF_RING_2"/>
    <property type="match status" value="1"/>
</dbReference>
<dbReference type="PANTHER" id="PTHR12360:SF12">
    <property type="entry name" value="TRANSCRIPTIONAL REPRESSOR NF-X1"/>
    <property type="match status" value="1"/>
</dbReference>
<dbReference type="GO" id="GO:0008270">
    <property type="term" value="F:zinc ion binding"/>
    <property type="evidence" value="ECO:0007669"/>
    <property type="project" value="UniProtKB-KW"/>
</dbReference>
<dbReference type="GO" id="GO:0000981">
    <property type="term" value="F:DNA-binding transcription factor activity, RNA polymerase II-specific"/>
    <property type="evidence" value="ECO:0007669"/>
    <property type="project" value="TreeGrafter"/>
</dbReference>
<evidence type="ECO:0000256" key="8">
    <source>
        <dbReference type="ARBA" id="ARBA00023163"/>
    </source>
</evidence>
<dbReference type="InterPro" id="IPR001841">
    <property type="entry name" value="Znf_RING"/>
</dbReference>
<dbReference type="CDD" id="cd06008">
    <property type="entry name" value="NF-X1-zinc-finger"/>
    <property type="match status" value="6"/>
</dbReference>
<dbReference type="GeneID" id="106162074"/>
<evidence type="ECO:0000256" key="1">
    <source>
        <dbReference type="ARBA" id="ARBA00004123"/>
    </source>
</evidence>
<dbReference type="SUPFAM" id="SSF82708">
    <property type="entry name" value="R3H domain"/>
    <property type="match status" value="1"/>
</dbReference>
<evidence type="ECO:0000313" key="17">
    <source>
        <dbReference type="RefSeq" id="XP_013394640.1"/>
    </source>
</evidence>
<feature type="compositionally biased region" description="Low complexity" evidence="11">
    <location>
        <begin position="64"/>
        <end position="75"/>
    </location>
</feature>
<evidence type="ECO:0000256" key="7">
    <source>
        <dbReference type="ARBA" id="ARBA00023015"/>
    </source>
</evidence>
<dbReference type="RefSeq" id="XP_013394640.1">
    <property type="nucleotide sequence ID" value="XM_013539186.1"/>
</dbReference>
<dbReference type="PROSITE" id="PS51061">
    <property type="entry name" value="R3H"/>
    <property type="match status" value="1"/>
</dbReference>
<evidence type="ECO:0000256" key="11">
    <source>
        <dbReference type="SAM" id="MobiDB-lite"/>
    </source>
</evidence>
<dbReference type="SMART" id="SM00393">
    <property type="entry name" value="R3H"/>
    <property type="match status" value="1"/>
</dbReference>
<feature type="compositionally biased region" description="Basic and acidic residues" evidence="11">
    <location>
        <begin position="172"/>
        <end position="185"/>
    </location>
</feature>
<dbReference type="SUPFAM" id="SSF57850">
    <property type="entry name" value="RING/U-box"/>
    <property type="match status" value="1"/>
</dbReference>
<feature type="region of interest" description="Disordered" evidence="11">
    <location>
        <begin position="38"/>
        <end position="75"/>
    </location>
</feature>
<keyword evidence="9" id="KW-0539">Nucleus</keyword>
<dbReference type="InterPro" id="IPR019787">
    <property type="entry name" value="Znf_PHD-finger"/>
</dbReference>
<keyword evidence="4" id="KW-0677">Repeat</keyword>
<feature type="domain" description="R3H" evidence="14">
    <location>
        <begin position="1016"/>
        <end position="1084"/>
    </location>
</feature>
<dbReference type="InterPro" id="IPR001374">
    <property type="entry name" value="R3H_dom"/>
</dbReference>
<evidence type="ECO:0000259" key="14">
    <source>
        <dbReference type="PROSITE" id="PS51061"/>
    </source>
</evidence>
<dbReference type="GO" id="GO:0005634">
    <property type="term" value="C:nucleus"/>
    <property type="evidence" value="ECO:0007669"/>
    <property type="project" value="UniProtKB-SubCell"/>
</dbReference>
<dbReference type="STRING" id="7574.A0A1S3I8Q2"/>
<dbReference type="GO" id="GO:0000977">
    <property type="term" value="F:RNA polymerase II transcription regulatory region sequence-specific DNA binding"/>
    <property type="evidence" value="ECO:0007669"/>
    <property type="project" value="TreeGrafter"/>
</dbReference>
<dbReference type="Pfam" id="PF01424">
    <property type="entry name" value="R3H"/>
    <property type="match status" value="1"/>
</dbReference>
<feature type="compositionally biased region" description="Basic residues" evidence="11">
    <location>
        <begin position="149"/>
        <end position="160"/>
    </location>
</feature>
<evidence type="ECO:0000313" key="16">
    <source>
        <dbReference type="RefSeq" id="XP_013394639.1"/>
    </source>
</evidence>
<evidence type="ECO:0000256" key="10">
    <source>
        <dbReference type="PROSITE-ProRule" id="PRU00175"/>
    </source>
</evidence>
<dbReference type="KEGG" id="lak:106162074"/>
<comment type="subcellular location">
    <subcellularLocation>
        <location evidence="1">Nucleus</location>
    </subcellularLocation>
</comment>
<evidence type="ECO:0000259" key="13">
    <source>
        <dbReference type="PROSITE" id="PS50089"/>
    </source>
</evidence>
<dbReference type="RefSeq" id="XP_013394639.1">
    <property type="nucleotide sequence ID" value="XM_013539185.1"/>
</dbReference>
<dbReference type="GO" id="GO:0000122">
    <property type="term" value="P:negative regulation of transcription by RNA polymerase II"/>
    <property type="evidence" value="ECO:0007669"/>
    <property type="project" value="TreeGrafter"/>
</dbReference>
<feature type="domain" description="PHD-type" evidence="12">
    <location>
        <begin position="280"/>
        <end position="337"/>
    </location>
</feature>
<dbReference type="InterPro" id="IPR036867">
    <property type="entry name" value="R3H_dom_sf"/>
</dbReference>
<comment type="similarity">
    <text evidence="2">Belongs to the NFX1 family.</text>
</comment>
<keyword evidence="5 10" id="KW-0863">Zinc-finger</keyword>
<evidence type="ECO:0000256" key="5">
    <source>
        <dbReference type="ARBA" id="ARBA00022771"/>
    </source>
</evidence>
<accession>A0A1S3I8Q2</accession>
<keyword evidence="7" id="KW-0805">Transcription regulation</keyword>
<dbReference type="Pfam" id="PF01422">
    <property type="entry name" value="zf-NF-X1"/>
    <property type="match status" value="8"/>
</dbReference>
<organism evidence="15 17">
    <name type="scientific">Lingula anatina</name>
    <name type="common">Brachiopod</name>
    <name type="synonym">Lingula unguis</name>
    <dbReference type="NCBI Taxonomy" id="7574"/>
    <lineage>
        <taxon>Eukaryota</taxon>
        <taxon>Metazoa</taxon>
        <taxon>Spiralia</taxon>
        <taxon>Lophotrochozoa</taxon>
        <taxon>Brachiopoda</taxon>
        <taxon>Linguliformea</taxon>
        <taxon>Lingulata</taxon>
        <taxon>Lingulida</taxon>
        <taxon>Linguloidea</taxon>
        <taxon>Lingulidae</taxon>
        <taxon>Lingula</taxon>
    </lineage>
</organism>
<dbReference type="Proteomes" id="UP000085678">
    <property type="component" value="Unplaced"/>
</dbReference>
<dbReference type="SMART" id="SM00438">
    <property type="entry name" value="ZnF_NFX"/>
    <property type="match status" value="9"/>
</dbReference>
<evidence type="ECO:0000256" key="6">
    <source>
        <dbReference type="ARBA" id="ARBA00022833"/>
    </source>
</evidence>
<protein>
    <submittedName>
        <fullName evidence="16 17">Transcriptional repressor NF-X1 isoform X1</fullName>
    </submittedName>
</protein>
<dbReference type="CDD" id="cd02643">
    <property type="entry name" value="R3H_NF-X1"/>
    <property type="match status" value="1"/>
</dbReference>
<feature type="compositionally biased region" description="Basic and acidic residues" evidence="11">
    <location>
        <begin position="197"/>
        <end position="213"/>
    </location>
</feature>
<evidence type="ECO:0000313" key="15">
    <source>
        <dbReference type="Proteomes" id="UP000085678"/>
    </source>
</evidence>
<sequence length="1156" mass="127961">MEPGWTQDFQQSHQRTFPGPPVVLSVPHWQYFPPMQAESHYHSHHSQLDGSQPRFRGQGGAIFRGQGQRSYGGQSQNWQIDLSDEAQINNTNQFDQRDFSRQAGYRGRGKRGKGRGGSAAGSRSEQGFQGRYDETRRSEQNVSGGARPKSSKARGGRNRYKGYSDSAAVRGHNFDKEQRKDRAVSPDDPQVGDVYEESSRETSTDKGGLRKSDQSLQNDINLSDTQGKQMGLKAKSNKNQEENNGSRKKGNKSTKTGLKGKPGNDENQRGVLIEELRNESYECMVCCSAIRCEAAVWSCSSCFHIFHLYCIKKWARTVHLEGEVAETGWRCPACQNVTFKLPNQYRCFCGRVRDPDWTGYDTPHSCGEVCGKKRGSACTHPCNILCHPGPCPPCQTVVSRPCHCGKTRPSVKCNAAADIKCSSSCDKPLNCGKHFCQKICHSGPCDPCDVTLEQECWCGQSKRSVLCGTGDSFDNYYRCDKQCNRWLTCGSHQCGQPCHPGPCGQCPLSVDLVTHCPCGQTPLAKLIERDEATERKRCTDAVASCGGVCGKTLHCGTDGDPHTCPLVCGHSGPCGQCSGRSEVTCRCGAYTKEMPCSEADQFTEATPLICQKRCTKKRSCGRHKCNEICCTIKGEHVCEQLCGKRLSCGQHTCEEPCHRGNCPPCWHVSFDELWCQCGAEVQYPPIPCGTKPPECRRTCTRQHDCQHEVRHSCHSEDKCPPCATLTEKLCMGGHELRKNIPCHLTDISCGLRCNKELPCGRHKCQLLCHKGACLKEGESCIQPCPESRPVCGHPCKAPCHQMAPCPPSTCKEMVVVKCACGHRSARVQCLAGAQEKSQDFQKLSGAALASQMQQLLTGQSVDLTPLLNSSKSGRTDTVLQCNDDSVVLMLCFSLQCNDDSVVLMLCFSLQCNDDSVVLMLCFSLQCNDDSVVLMLCFSLQCNDDSVVLMLCFSLQCNDDNVVLILCFSLQCNDECAVIERNKRWALALEIKNPDLNAKLGNPTYSQFLKDQAKQNPSFVASVEKALADLVHSCKDLKQPRRCHPFPPMNRSQRQVVHELAEFYGCQTQSYDNEPKKNVVATATRDKCWLPSVSLTTLVQRELHPKAPQPIPHNFKEEQVRSVAQAAKQSTTILESRNSGGSALKGEKFVDYFDFTD</sequence>
<evidence type="ECO:0000259" key="12">
    <source>
        <dbReference type="PROSITE" id="PS50016"/>
    </source>
</evidence>
<keyword evidence="6" id="KW-0862">Zinc</keyword>
<evidence type="ECO:0000256" key="9">
    <source>
        <dbReference type="ARBA" id="ARBA00023242"/>
    </source>
</evidence>
<proteinExistence type="inferred from homology"/>
<dbReference type="PANTHER" id="PTHR12360">
    <property type="entry name" value="NUCLEAR TRANSCRIPTION FACTOR, X-BOX BINDING 1 NFX1"/>
    <property type="match status" value="1"/>
</dbReference>
<keyword evidence="8" id="KW-0804">Transcription</keyword>
<dbReference type="OrthoDB" id="6512771at2759"/>
<feature type="compositionally biased region" description="Polar residues" evidence="11">
    <location>
        <begin position="214"/>
        <end position="228"/>
    </location>
</feature>
<dbReference type="InterPro" id="IPR000967">
    <property type="entry name" value="Znf_NFX1"/>
</dbReference>
<evidence type="ECO:0000256" key="2">
    <source>
        <dbReference type="ARBA" id="ARBA00007269"/>
    </source>
</evidence>
<dbReference type="CDD" id="cd16696">
    <property type="entry name" value="RING-CH-C4HC3_NFX1"/>
    <property type="match status" value="1"/>
</dbReference>
<dbReference type="InterPro" id="IPR034076">
    <property type="entry name" value="R3H_NF-X1"/>
</dbReference>
<evidence type="ECO:0000256" key="3">
    <source>
        <dbReference type="ARBA" id="ARBA00022723"/>
    </source>
</evidence>
<dbReference type="InterPro" id="IPR034078">
    <property type="entry name" value="NFX1_fam"/>
</dbReference>